<sequence>MARRRRRHSRLDDVAVRPRLASIGGATAIGASSPDGAPGRRDGGFADDSSGMPGAPPRPPILLTPLVACDPDTDPQILWHIARYAPELRRWLPANPSADAALLEYVAQAGGPGVREALTILLDSVES</sequence>
<comment type="caution">
    <text evidence="3">The sequence shown here is derived from an EMBL/GenBank/DDBJ whole genome shotgun (WGS) entry which is preliminary data.</text>
</comment>
<proteinExistence type="predicted"/>
<dbReference type="Proteomes" id="UP000287470">
    <property type="component" value="Unassembled WGS sequence"/>
</dbReference>
<dbReference type="AlphaFoldDB" id="A0A430FP96"/>
<evidence type="ECO:0000256" key="1">
    <source>
        <dbReference type="SAM" id="MobiDB-lite"/>
    </source>
</evidence>
<gene>
    <name evidence="3" type="ORF">D2E24_1505</name>
</gene>
<organism evidence="3 4">
    <name type="scientific">Bifidobacterium samirii</name>
    <dbReference type="NCBI Taxonomy" id="2306974"/>
    <lineage>
        <taxon>Bacteria</taxon>
        <taxon>Bacillati</taxon>
        <taxon>Actinomycetota</taxon>
        <taxon>Actinomycetes</taxon>
        <taxon>Bifidobacteriales</taxon>
        <taxon>Bifidobacteriaceae</taxon>
        <taxon>Bifidobacterium</taxon>
    </lineage>
</organism>
<feature type="region of interest" description="Disordered" evidence="1">
    <location>
        <begin position="25"/>
        <end position="60"/>
    </location>
</feature>
<name>A0A430FP96_9BIFI</name>
<accession>A0A430FP96</accession>
<dbReference type="Pfam" id="PF25591">
    <property type="entry name" value="LRV_2"/>
    <property type="match status" value="1"/>
</dbReference>
<feature type="domain" description="Leucine rich repeat variant" evidence="2">
    <location>
        <begin position="64"/>
        <end position="119"/>
    </location>
</feature>
<dbReference type="RefSeq" id="WP_241222916.1">
    <property type="nucleotide sequence ID" value="NZ_QXGK01000016.1"/>
</dbReference>
<evidence type="ECO:0000259" key="2">
    <source>
        <dbReference type="Pfam" id="PF25591"/>
    </source>
</evidence>
<keyword evidence="4" id="KW-1185">Reference proteome</keyword>
<dbReference type="EMBL" id="QXGK01000016">
    <property type="protein sequence ID" value="RSX54645.1"/>
    <property type="molecule type" value="Genomic_DNA"/>
</dbReference>
<protein>
    <recommendedName>
        <fullName evidence="2">Leucine rich repeat variant domain-containing protein</fullName>
    </recommendedName>
</protein>
<reference evidence="3 4" key="1">
    <citation type="submission" date="2018-09" db="EMBL/GenBank/DDBJ databases">
        <title>Characterization of the phylogenetic diversity of five novel species belonging to the genus Bifidobacterium.</title>
        <authorList>
            <person name="Lugli G.A."/>
            <person name="Duranti S."/>
            <person name="Milani C."/>
        </authorList>
    </citation>
    <scope>NUCLEOTIDE SEQUENCE [LARGE SCALE GENOMIC DNA]</scope>
    <source>
        <strain evidence="3 4">2033B</strain>
    </source>
</reference>
<dbReference type="InterPro" id="IPR057893">
    <property type="entry name" value="LRV_2"/>
</dbReference>
<evidence type="ECO:0000313" key="3">
    <source>
        <dbReference type="EMBL" id="RSX54645.1"/>
    </source>
</evidence>
<evidence type="ECO:0000313" key="4">
    <source>
        <dbReference type="Proteomes" id="UP000287470"/>
    </source>
</evidence>